<evidence type="ECO:0000256" key="2">
    <source>
        <dbReference type="ARBA" id="ARBA00006948"/>
    </source>
</evidence>
<organism evidence="7 8">
    <name type="scientific">Striga hermonthica</name>
    <name type="common">Purple witchweed</name>
    <name type="synonym">Buchnera hermonthica</name>
    <dbReference type="NCBI Taxonomy" id="68872"/>
    <lineage>
        <taxon>Eukaryota</taxon>
        <taxon>Viridiplantae</taxon>
        <taxon>Streptophyta</taxon>
        <taxon>Embryophyta</taxon>
        <taxon>Tracheophyta</taxon>
        <taxon>Spermatophyta</taxon>
        <taxon>Magnoliopsida</taxon>
        <taxon>eudicotyledons</taxon>
        <taxon>Gunneridae</taxon>
        <taxon>Pentapetalae</taxon>
        <taxon>asterids</taxon>
        <taxon>lamiids</taxon>
        <taxon>Lamiales</taxon>
        <taxon>Orobanchaceae</taxon>
        <taxon>Buchnereae</taxon>
        <taxon>Striga</taxon>
    </lineage>
</organism>
<protein>
    <submittedName>
        <fullName evidence="7">Uncharacterized protein</fullName>
    </submittedName>
</protein>
<keyword evidence="3 6" id="KW-0812">Transmembrane</keyword>
<gene>
    <name evidence="7" type="ORF">SHERM_26302</name>
</gene>
<evidence type="ECO:0000313" key="7">
    <source>
        <dbReference type="EMBL" id="CAA0830919.1"/>
    </source>
</evidence>
<feature type="transmembrane region" description="Helical" evidence="6">
    <location>
        <begin position="12"/>
        <end position="33"/>
    </location>
</feature>
<comment type="caution">
    <text evidence="7">The sequence shown here is derived from an EMBL/GenBank/DDBJ whole genome shotgun (WGS) entry which is preliminary data.</text>
</comment>
<evidence type="ECO:0000313" key="8">
    <source>
        <dbReference type="Proteomes" id="UP001153555"/>
    </source>
</evidence>
<feature type="transmembrane region" description="Helical" evidence="6">
    <location>
        <begin position="54"/>
        <end position="72"/>
    </location>
</feature>
<dbReference type="AlphaFoldDB" id="A0A9N7NBN5"/>
<comment type="similarity">
    <text evidence="2">Belongs to the TMEM45 family.</text>
</comment>
<proteinExistence type="inferred from homology"/>
<feature type="transmembrane region" description="Helical" evidence="6">
    <location>
        <begin position="116"/>
        <end position="136"/>
    </location>
</feature>
<dbReference type="GO" id="GO:0016020">
    <property type="term" value="C:membrane"/>
    <property type="evidence" value="ECO:0007669"/>
    <property type="project" value="UniProtKB-SubCell"/>
</dbReference>
<dbReference type="PANTHER" id="PTHR46285:SF13">
    <property type="entry name" value="OS02G0167775 PROTEIN"/>
    <property type="match status" value="1"/>
</dbReference>
<feature type="transmembrane region" description="Helical" evidence="6">
    <location>
        <begin position="237"/>
        <end position="258"/>
    </location>
</feature>
<dbReference type="Proteomes" id="UP001153555">
    <property type="component" value="Unassembled WGS sequence"/>
</dbReference>
<feature type="transmembrane region" description="Helical" evidence="6">
    <location>
        <begin position="176"/>
        <end position="199"/>
    </location>
</feature>
<dbReference type="OrthoDB" id="551896at2759"/>
<accession>A0A9N7NBN5</accession>
<evidence type="ECO:0000256" key="6">
    <source>
        <dbReference type="SAM" id="Phobius"/>
    </source>
</evidence>
<dbReference type="Pfam" id="PF04819">
    <property type="entry name" value="DUF716"/>
    <property type="match status" value="1"/>
</dbReference>
<evidence type="ECO:0000256" key="4">
    <source>
        <dbReference type="ARBA" id="ARBA00022989"/>
    </source>
</evidence>
<dbReference type="InterPro" id="IPR006904">
    <property type="entry name" value="DUF716"/>
</dbReference>
<name>A0A9N7NBN5_STRHE</name>
<reference evidence="7" key="1">
    <citation type="submission" date="2019-12" db="EMBL/GenBank/DDBJ databases">
        <authorList>
            <person name="Scholes J."/>
        </authorList>
    </citation>
    <scope>NUCLEOTIDE SEQUENCE</scope>
</reference>
<keyword evidence="8" id="KW-1185">Reference proteome</keyword>
<sequence>MGTFMGHLLPGLALTSLGLWHTINTTKAFFLNWPHKFTIRFSYQLKSPLLKLHHLEPILILSFSVFAILAQIINSKSLRFSVELDSIEHTTIFIQLIVFTVFTLFSELTQLSESMLGVSGVLVASVFGQELFLLHYHSTDHIGLEGHYHWLMQMIVCISFLSSLCSTFCPNSFPAALVLSTSVVFQGCWFANMGFILWVPSFAPHGCIDRPSMDHKNGTIGGAVACGTQEADLRARALANLQFCWILSLILILVTTVIDFDTRDICMRSFWQTIYAEEEVN</sequence>
<dbReference type="EMBL" id="CACSLK010027831">
    <property type="protein sequence ID" value="CAA0830919.1"/>
    <property type="molecule type" value="Genomic_DNA"/>
</dbReference>
<keyword evidence="4 6" id="KW-1133">Transmembrane helix</keyword>
<keyword evidence="5 6" id="KW-0472">Membrane</keyword>
<feature type="transmembrane region" description="Helical" evidence="6">
    <location>
        <begin position="148"/>
        <end position="169"/>
    </location>
</feature>
<evidence type="ECO:0000256" key="5">
    <source>
        <dbReference type="ARBA" id="ARBA00023136"/>
    </source>
</evidence>
<feature type="transmembrane region" description="Helical" evidence="6">
    <location>
        <begin position="92"/>
        <end position="109"/>
    </location>
</feature>
<evidence type="ECO:0000256" key="3">
    <source>
        <dbReference type="ARBA" id="ARBA00022692"/>
    </source>
</evidence>
<comment type="subcellular location">
    <subcellularLocation>
        <location evidence="1">Membrane</location>
        <topology evidence="1">Multi-pass membrane protein</topology>
    </subcellularLocation>
</comment>
<evidence type="ECO:0000256" key="1">
    <source>
        <dbReference type="ARBA" id="ARBA00004141"/>
    </source>
</evidence>
<dbReference type="PANTHER" id="PTHR46285">
    <property type="entry name" value="PROTEINASE INHIBITOR I4, SERPIN (DUF716)-RELATED"/>
    <property type="match status" value="1"/>
</dbReference>